<dbReference type="STRING" id="1616788.AR543_09020"/>
<dbReference type="PROSITE" id="PS51186">
    <property type="entry name" value="GNAT"/>
    <property type="match status" value="1"/>
</dbReference>
<dbReference type="Pfam" id="PF00583">
    <property type="entry name" value="Acetyltransf_1"/>
    <property type="match status" value="1"/>
</dbReference>
<accession>A0A172ZEQ8</accession>
<protein>
    <recommendedName>
        <fullName evidence="1">N-acetyltransferase domain-containing protein</fullName>
    </recommendedName>
</protein>
<dbReference type="SUPFAM" id="SSF55729">
    <property type="entry name" value="Acyl-CoA N-acyltransferases (Nat)"/>
    <property type="match status" value="1"/>
</dbReference>
<proteinExistence type="predicted"/>
<evidence type="ECO:0000313" key="2">
    <source>
        <dbReference type="EMBL" id="ANF96125.1"/>
    </source>
</evidence>
<sequence length="158" mass="18488">MITFVSTSPELLEVELSIINSNPFYNRIIKGREKLTAEEIQQEVEETIQLGAERYVICSDDQPIGIVEYLSLNPNDGYPWLGLFMIDKAYQGRGYGNQAFQAFEQRLIRQKIQAFRLAVNIENEPAHIFWKRQNLQYVKHSITHNNMEVIIYEKKFDS</sequence>
<dbReference type="Proteomes" id="UP000078148">
    <property type="component" value="Chromosome"/>
</dbReference>
<dbReference type="AlphaFoldDB" id="A0A172ZEQ8"/>
<dbReference type="CDD" id="cd04301">
    <property type="entry name" value="NAT_SF"/>
    <property type="match status" value="1"/>
</dbReference>
<organism evidence="2 3">
    <name type="scientific">Paenibacillus bovis</name>
    <dbReference type="NCBI Taxonomy" id="1616788"/>
    <lineage>
        <taxon>Bacteria</taxon>
        <taxon>Bacillati</taxon>
        <taxon>Bacillota</taxon>
        <taxon>Bacilli</taxon>
        <taxon>Bacillales</taxon>
        <taxon>Paenibacillaceae</taxon>
        <taxon>Paenibacillus</taxon>
    </lineage>
</organism>
<name>A0A172ZEQ8_9BACL</name>
<dbReference type="OrthoDB" id="9782266at2"/>
<feature type="domain" description="N-acetyltransferase" evidence="1">
    <location>
        <begin position="14"/>
        <end position="157"/>
    </location>
</feature>
<evidence type="ECO:0000313" key="3">
    <source>
        <dbReference type="Proteomes" id="UP000078148"/>
    </source>
</evidence>
<dbReference type="Gene3D" id="3.40.630.30">
    <property type="match status" value="1"/>
</dbReference>
<dbReference type="RefSeq" id="WP_060533714.1">
    <property type="nucleotide sequence ID" value="NZ_CP013023.1"/>
</dbReference>
<dbReference type="InterPro" id="IPR016181">
    <property type="entry name" value="Acyl_CoA_acyltransferase"/>
</dbReference>
<dbReference type="GO" id="GO:0016747">
    <property type="term" value="F:acyltransferase activity, transferring groups other than amino-acyl groups"/>
    <property type="evidence" value="ECO:0007669"/>
    <property type="project" value="InterPro"/>
</dbReference>
<gene>
    <name evidence="2" type="ORF">AR543_09020</name>
</gene>
<dbReference type="InterPro" id="IPR000182">
    <property type="entry name" value="GNAT_dom"/>
</dbReference>
<reference evidence="3" key="1">
    <citation type="submission" date="2015-10" db="EMBL/GenBank/DDBJ databases">
        <title>Genome of Paenibacillus bovis sp. nov.</title>
        <authorList>
            <person name="Wu Z."/>
            <person name="Gao C."/>
            <person name="Liu Z."/>
            <person name="Zheng H."/>
        </authorList>
    </citation>
    <scope>NUCLEOTIDE SEQUENCE [LARGE SCALE GENOMIC DNA]</scope>
    <source>
        <strain evidence="3">BD3526</strain>
    </source>
</reference>
<evidence type="ECO:0000259" key="1">
    <source>
        <dbReference type="PROSITE" id="PS51186"/>
    </source>
</evidence>
<dbReference type="EMBL" id="CP013023">
    <property type="protein sequence ID" value="ANF96125.1"/>
    <property type="molecule type" value="Genomic_DNA"/>
</dbReference>
<keyword evidence="3" id="KW-1185">Reference proteome</keyword>
<reference evidence="2 3" key="2">
    <citation type="journal article" date="2016" name="Int. J. Syst. Evol. Microbiol.">
        <title>Paenibacillus bovis sp. nov., isolated from raw yak (Bos grunniens) milk.</title>
        <authorList>
            <person name="Gao C."/>
            <person name="Han J."/>
            <person name="Liu Z."/>
            <person name="Xu X."/>
            <person name="Hang F."/>
            <person name="Wu Z."/>
        </authorList>
    </citation>
    <scope>NUCLEOTIDE SEQUENCE [LARGE SCALE GENOMIC DNA]</scope>
    <source>
        <strain evidence="2 3">BD3526</strain>
    </source>
</reference>
<dbReference type="KEGG" id="pbv:AR543_09020"/>